<accession>A0A316V7U4</accession>
<dbReference type="Gene3D" id="2.60.120.620">
    <property type="entry name" value="q2cbj1_9rhob like domain"/>
    <property type="match status" value="1"/>
</dbReference>
<dbReference type="PANTHER" id="PTHR37563:SF2">
    <property type="entry name" value="PHYTANOYL-COA DIOXYGENASE FAMILY PROTEIN (AFU_ORTHOLOGUE AFUA_2G03330)"/>
    <property type="match status" value="1"/>
</dbReference>
<dbReference type="PANTHER" id="PTHR37563">
    <property type="entry name" value="PHYTANOYL-COA DIOXYGENASE FAMILY PROTEIN (AFU_ORTHOLOGUE AFUA_2G03330)"/>
    <property type="match status" value="1"/>
</dbReference>
<dbReference type="InterPro" id="IPR051961">
    <property type="entry name" value="Fungal_Metabolite_Diox"/>
</dbReference>
<proteinExistence type="predicted"/>
<keyword evidence="1" id="KW-0223">Dioxygenase</keyword>
<evidence type="ECO:0000313" key="1">
    <source>
        <dbReference type="EMBL" id="PWN33532.1"/>
    </source>
</evidence>
<dbReference type="RefSeq" id="XP_025353834.1">
    <property type="nucleotide sequence ID" value="XM_025497012.1"/>
</dbReference>
<keyword evidence="1" id="KW-0560">Oxidoreductase</keyword>
<dbReference type="GeneID" id="37018793"/>
<dbReference type="AlphaFoldDB" id="A0A316V7U4"/>
<dbReference type="Proteomes" id="UP000245771">
    <property type="component" value="Unassembled WGS sequence"/>
</dbReference>
<name>A0A316V7U4_9BASI</name>
<organism evidence="1 2">
    <name type="scientific">Meira miltonrushii</name>
    <dbReference type="NCBI Taxonomy" id="1280837"/>
    <lineage>
        <taxon>Eukaryota</taxon>
        <taxon>Fungi</taxon>
        <taxon>Dikarya</taxon>
        <taxon>Basidiomycota</taxon>
        <taxon>Ustilaginomycotina</taxon>
        <taxon>Exobasidiomycetes</taxon>
        <taxon>Exobasidiales</taxon>
        <taxon>Brachybasidiaceae</taxon>
        <taxon>Meira</taxon>
    </lineage>
</organism>
<evidence type="ECO:0000313" key="2">
    <source>
        <dbReference type="Proteomes" id="UP000245771"/>
    </source>
</evidence>
<sequence>MKTFTSIARHSLQASQVRWNIVQRRGLATTVSTPSGSERIFCIKPESTEKREGSLSQRHMQSALEALHHDGIVMLEDVIPLNLLDSLNERMCKDTKTLIGRGEDGPFNYNLGNLQQSPPYEAKYLSPEIFFNPLATSITTAFLGGKPTMSFISSNAAVKAKEGQPVHCDADFDHPSIPFAAVVNVGLIDMEPKNGSTEQWLGTHSNASINDQQGAHGERASGRIKEDLLEQRRNIRPPIQPYVKKGSLLVRDLRLWHAGMPNTTDEIRIMLAMIHFAPWYRQRMKLDLPKSLKMLFEQQSRLGLSIPAIFEQDHIDHLNAGFGNSFDFDQDK</sequence>
<dbReference type="OrthoDB" id="407832at2759"/>
<gene>
    <name evidence="1" type="ORF">FA14DRAFT_135821</name>
</gene>
<dbReference type="SUPFAM" id="SSF51197">
    <property type="entry name" value="Clavaminate synthase-like"/>
    <property type="match status" value="1"/>
</dbReference>
<keyword evidence="2" id="KW-1185">Reference proteome</keyword>
<dbReference type="GO" id="GO:0051213">
    <property type="term" value="F:dioxygenase activity"/>
    <property type="evidence" value="ECO:0007669"/>
    <property type="project" value="UniProtKB-KW"/>
</dbReference>
<protein>
    <submittedName>
        <fullName evidence="1">Phytanoyl-CoA dioxygenase</fullName>
    </submittedName>
</protein>
<dbReference type="Pfam" id="PF05721">
    <property type="entry name" value="PhyH"/>
    <property type="match status" value="1"/>
</dbReference>
<dbReference type="EMBL" id="KZ819604">
    <property type="protein sequence ID" value="PWN33532.1"/>
    <property type="molecule type" value="Genomic_DNA"/>
</dbReference>
<reference evidence="1 2" key="1">
    <citation type="journal article" date="2018" name="Mol. Biol. Evol.">
        <title>Broad Genomic Sampling Reveals a Smut Pathogenic Ancestry of the Fungal Clade Ustilaginomycotina.</title>
        <authorList>
            <person name="Kijpornyongpan T."/>
            <person name="Mondo S.J."/>
            <person name="Barry K."/>
            <person name="Sandor L."/>
            <person name="Lee J."/>
            <person name="Lipzen A."/>
            <person name="Pangilinan J."/>
            <person name="LaButti K."/>
            <person name="Hainaut M."/>
            <person name="Henrissat B."/>
            <person name="Grigoriev I.V."/>
            <person name="Spatafora J.W."/>
            <person name="Aime M.C."/>
        </authorList>
    </citation>
    <scope>NUCLEOTIDE SEQUENCE [LARGE SCALE GENOMIC DNA]</scope>
    <source>
        <strain evidence="1 2">MCA 3882</strain>
    </source>
</reference>
<dbReference type="InterPro" id="IPR008775">
    <property type="entry name" value="Phytyl_CoA_dOase-like"/>
</dbReference>
<dbReference type="InParanoid" id="A0A316V7U4"/>